<evidence type="ECO:0000313" key="5">
    <source>
        <dbReference type="EMBL" id="MBE1555404.1"/>
    </source>
</evidence>
<keyword evidence="2" id="KW-0051">Antiviral defense</keyword>
<organism evidence="5 6">
    <name type="scientific">Sporosarcina limicola</name>
    <dbReference type="NCBI Taxonomy" id="34101"/>
    <lineage>
        <taxon>Bacteria</taxon>
        <taxon>Bacillati</taxon>
        <taxon>Bacillota</taxon>
        <taxon>Bacilli</taxon>
        <taxon>Bacillales</taxon>
        <taxon>Caryophanaceae</taxon>
        <taxon>Sporosarcina</taxon>
    </lineage>
</organism>
<evidence type="ECO:0000256" key="2">
    <source>
        <dbReference type="ARBA" id="ARBA00023118"/>
    </source>
</evidence>
<name>A0A927R6X9_9BACL</name>
<keyword evidence="6" id="KW-1185">Reference proteome</keyword>
<dbReference type="Proteomes" id="UP000658225">
    <property type="component" value="Unassembled WGS sequence"/>
</dbReference>
<feature type="domain" description="Cas10/Cmr2 second palm" evidence="4">
    <location>
        <begin position="213"/>
        <end position="357"/>
    </location>
</feature>
<evidence type="ECO:0000256" key="3">
    <source>
        <dbReference type="SAM" id="Coils"/>
    </source>
</evidence>
<gene>
    <name evidence="5" type="ORF">H4683_002509</name>
</gene>
<comment type="caution">
    <text evidence="5">The sequence shown here is derived from an EMBL/GenBank/DDBJ whole genome shotgun (WGS) entry which is preliminary data.</text>
</comment>
<dbReference type="GO" id="GO:0051607">
    <property type="term" value="P:defense response to virus"/>
    <property type="evidence" value="ECO:0007669"/>
    <property type="project" value="UniProtKB-KW"/>
</dbReference>
<dbReference type="Gene3D" id="3.30.70.270">
    <property type="match status" value="1"/>
</dbReference>
<feature type="coiled-coil region" evidence="3">
    <location>
        <begin position="145"/>
        <end position="172"/>
    </location>
</feature>
<accession>A0A927R6X9</accession>
<evidence type="ECO:0000256" key="1">
    <source>
        <dbReference type="ARBA" id="ARBA00022741"/>
    </source>
</evidence>
<proteinExistence type="predicted"/>
<dbReference type="RefSeq" id="WP_192599131.1">
    <property type="nucleotide sequence ID" value="NZ_JADBEL010000013.1"/>
</dbReference>
<dbReference type="EMBL" id="JADBEL010000013">
    <property type="protein sequence ID" value="MBE1555404.1"/>
    <property type="molecule type" value="Genomic_DNA"/>
</dbReference>
<keyword evidence="3" id="KW-0175">Coiled coil</keyword>
<reference evidence="5" key="1">
    <citation type="submission" date="2020-10" db="EMBL/GenBank/DDBJ databases">
        <title>Genomic Encyclopedia of Type Strains, Phase IV (KMG-IV): sequencing the most valuable type-strain genomes for metagenomic binning, comparative biology and taxonomic classification.</title>
        <authorList>
            <person name="Goeker M."/>
        </authorList>
    </citation>
    <scope>NUCLEOTIDE SEQUENCE</scope>
    <source>
        <strain evidence="5">DSM 13886</strain>
    </source>
</reference>
<dbReference type="AlphaFoldDB" id="A0A927R6X9"/>
<dbReference type="InterPro" id="IPR043128">
    <property type="entry name" value="Rev_trsase/Diguanyl_cyclase"/>
</dbReference>
<keyword evidence="1" id="KW-0547">Nucleotide-binding</keyword>
<protein>
    <recommendedName>
        <fullName evidence="4">Cas10/Cmr2 second palm domain-containing protein</fullName>
    </recommendedName>
</protein>
<dbReference type="InterPro" id="IPR054767">
    <property type="entry name" value="Cas10-Cmr2_palm2"/>
</dbReference>
<dbReference type="GO" id="GO:0000166">
    <property type="term" value="F:nucleotide binding"/>
    <property type="evidence" value="ECO:0007669"/>
    <property type="project" value="UniProtKB-KW"/>
</dbReference>
<evidence type="ECO:0000313" key="6">
    <source>
        <dbReference type="Proteomes" id="UP000658225"/>
    </source>
</evidence>
<sequence>MGAYVFIDVSQKQEFIYKHNGLKDNLYNSSIIKAVTEEMKDNKGPLTVTLSAHLKKRYSEKFEFVYSGGGNSILKFAHLNLASRFVKSYSLEILKAYPDMELYISMVDGTGLTEKEIRGKLDDKADRLKDKRRARFKRWTYGIEKINAIGKAETYEKQLNDEERNAKRKEEYTKYNWGRNFLSNRLEEKVEGHSIKITNELQDYKKRMGGKSYIGVISIDGNKMGEMVKRISSFKELGVFSETIEEIYLDAVADALIAQAKDCVGIKNIDLLVTPVVLSGDDICLIVEAEHAISIAAQIVKNIQNISMEEDRRSEIQNELGNEPYLSACAGVAIVRVTYPFFDAVKEAEALCGQAKRFLYKGSKSTDETTTASFIDWSIVQGQVMREIQYEDNVKHNNYQETFHIKPLRIDQDVSVKEGVFSYDSFIELSKDIQLKVSNSTLEQLKKVIYNGWTEYKLFFDMKQIDDVKCLACFVEKEYAQQCKVENGAVIIGENKIYVLNDVLEALPFISQTEGALK</sequence>
<evidence type="ECO:0000259" key="4">
    <source>
        <dbReference type="Pfam" id="PF22335"/>
    </source>
</evidence>
<dbReference type="Pfam" id="PF22335">
    <property type="entry name" value="Cas10-Cmr2_palm2"/>
    <property type="match status" value="1"/>
</dbReference>